<evidence type="ECO:0000256" key="1">
    <source>
        <dbReference type="ARBA" id="ARBA00004141"/>
    </source>
</evidence>
<dbReference type="GO" id="GO:0033179">
    <property type="term" value="C:proton-transporting V-type ATPase, V0 domain"/>
    <property type="evidence" value="ECO:0007669"/>
    <property type="project" value="InterPro"/>
</dbReference>
<accession>A0A1N7J6D5</accession>
<comment type="subcellular location">
    <subcellularLocation>
        <location evidence="1">Membrane</location>
        <topology evidence="1">Multi-pass membrane protein</topology>
    </subcellularLocation>
</comment>
<gene>
    <name evidence="9" type="ORF">SAMN05421760_101677</name>
</gene>
<evidence type="ECO:0000256" key="5">
    <source>
        <dbReference type="ARBA" id="ARBA00022989"/>
    </source>
</evidence>
<feature type="transmembrane region" description="Helical" evidence="8">
    <location>
        <begin position="310"/>
        <end position="341"/>
    </location>
</feature>
<keyword evidence="4 8" id="KW-0812">Transmembrane</keyword>
<feature type="transmembrane region" description="Helical" evidence="8">
    <location>
        <begin position="545"/>
        <end position="569"/>
    </location>
</feature>
<evidence type="ECO:0000313" key="9">
    <source>
        <dbReference type="EMBL" id="SIS44872.1"/>
    </source>
</evidence>
<protein>
    <submittedName>
        <fullName evidence="9">V/A-type H+-transporting ATPase subunit I</fullName>
    </submittedName>
</protein>
<evidence type="ECO:0000256" key="3">
    <source>
        <dbReference type="ARBA" id="ARBA00022448"/>
    </source>
</evidence>
<evidence type="ECO:0000256" key="7">
    <source>
        <dbReference type="ARBA" id="ARBA00023136"/>
    </source>
</evidence>
<feature type="transmembrane region" description="Helical" evidence="8">
    <location>
        <begin position="512"/>
        <end position="533"/>
    </location>
</feature>
<dbReference type="GO" id="GO:0046961">
    <property type="term" value="F:proton-transporting ATPase activity, rotational mechanism"/>
    <property type="evidence" value="ECO:0007669"/>
    <property type="project" value="InterPro"/>
</dbReference>
<keyword evidence="6" id="KW-0406">Ion transport</keyword>
<evidence type="ECO:0000256" key="4">
    <source>
        <dbReference type="ARBA" id="ARBA00022692"/>
    </source>
</evidence>
<keyword evidence="3" id="KW-0813">Transport</keyword>
<dbReference type="GO" id="GO:0016471">
    <property type="term" value="C:vacuolar proton-transporting V-type ATPase complex"/>
    <property type="evidence" value="ECO:0007669"/>
    <property type="project" value="TreeGrafter"/>
</dbReference>
<feature type="transmembrane region" description="Helical" evidence="8">
    <location>
        <begin position="459"/>
        <end position="477"/>
    </location>
</feature>
<evidence type="ECO:0000256" key="6">
    <source>
        <dbReference type="ARBA" id="ARBA00023065"/>
    </source>
</evidence>
<feature type="transmembrane region" description="Helical" evidence="8">
    <location>
        <begin position="397"/>
        <end position="415"/>
    </location>
</feature>
<dbReference type="GO" id="GO:0007035">
    <property type="term" value="P:vacuolar acidification"/>
    <property type="evidence" value="ECO:0007669"/>
    <property type="project" value="TreeGrafter"/>
</dbReference>
<evidence type="ECO:0000256" key="2">
    <source>
        <dbReference type="ARBA" id="ARBA00009904"/>
    </source>
</evidence>
<dbReference type="GO" id="GO:0051117">
    <property type="term" value="F:ATPase binding"/>
    <property type="evidence" value="ECO:0007669"/>
    <property type="project" value="TreeGrafter"/>
</dbReference>
<feature type="transmembrane region" description="Helical" evidence="8">
    <location>
        <begin position="427"/>
        <end position="447"/>
    </location>
</feature>
<reference evidence="10" key="1">
    <citation type="submission" date="2017-01" db="EMBL/GenBank/DDBJ databases">
        <authorList>
            <person name="Varghese N."/>
            <person name="Submissions S."/>
        </authorList>
    </citation>
    <scope>NUCLEOTIDE SEQUENCE [LARGE SCALE GENOMIC DNA]</scope>
    <source>
        <strain evidence="10">DSM 22306</strain>
    </source>
</reference>
<keyword evidence="7 8" id="KW-0472">Membrane</keyword>
<dbReference type="PANTHER" id="PTHR11629">
    <property type="entry name" value="VACUOLAR PROTON ATPASES"/>
    <property type="match status" value="1"/>
</dbReference>
<dbReference type="AlphaFoldDB" id="A0A1N7J6D5"/>
<dbReference type="OrthoDB" id="9803814at2"/>
<evidence type="ECO:0000256" key="8">
    <source>
        <dbReference type="SAM" id="Phobius"/>
    </source>
</evidence>
<dbReference type="Proteomes" id="UP000185999">
    <property type="component" value="Unassembled WGS sequence"/>
</dbReference>
<keyword evidence="10" id="KW-1185">Reference proteome</keyword>
<comment type="similarity">
    <text evidence="2">Belongs to the V-ATPase 116 kDa subunit family.</text>
</comment>
<feature type="transmembrane region" description="Helical" evidence="8">
    <location>
        <begin position="357"/>
        <end position="377"/>
    </location>
</feature>
<dbReference type="RefSeq" id="WP_054342844.1">
    <property type="nucleotide sequence ID" value="NZ_FTOE01000001.1"/>
</dbReference>
<dbReference type="InterPro" id="IPR002490">
    <property type="entry name" value="V-ATPase_116kDa_su"/>
</dbReference>
<dbReference type="PANTHER" id="PTHR11629:SF63">
    <property type="entry name" value="V-TYPE PROTON ATPASE SUBUNIT A"/>
    <property type="match status" value="1"/>
</dbReference>
<dbReference type="STRING" id="619304.SAMN05421760_101677"/>
<organism evidence="9 10">
    <name type="scientific">Neptunomonas antarctica</name>
    <dbReference type="NCBI Taxonomy" id="619304"/>
    <lineage>
        <taxon>Bacteria</taxon>
        <taxon>Pseudomonadati</taxon>
        <taxon>Pseudomonadota</taxon>
        <taxon>Gammaproteobacteria</taxon>
        <taxon>Oceanospirillales</taxon>
        <taxon>Oceanospirillaceae</taxon>
        <taxon>Neptunomonas</taxon>
    </lineage>
</organism>
<evidence type="ECO:0000313" key="10">
    <source>
        <dbReference type="Proteomes" id="UP000185999"/>
    </source>
</evidence>
<proteinExistence type="inferred from homology"/>
<name>A0A1N7J6D5_9GAMM</name>
<sequence>MSIAALKKLTLIGEINEKSAIMEQFQTFGLAHLITLSEQTLDQSTDATIRLREALSYLMSAPLKRRMQIPPESIELSEVIDRVIKNKNGREDVIDEIELMTTRQKELSVWGDFEFPPLNELNQYRVWLYLVPLSKEALLDNVELPWKIINRDHKSIYLVVIAVDEPGAEEVPFPRAHIGPNSLSCLARLKNDALVRLEDLNAERQLLTRWIMSLTLSLNDTINAHELSLAEQLVVDTGDFFVLQSWVPVDSLSAFKAWAEGLPVAYQLEEPAANELPPTLLKNDSFMGGGGEEAVSFFQLPGYRSWDPSIVIFFSFSLFFSMIMADAGYALVLGGILLIFWRKLSGGSETTVRIRNLWLALVAAAFVYGVLVGSYFGIKPSDGTLLSILHVINMDDFSSMMRLSIGAGVLHLVIANSMVAWGRRASLVALSSIGWVLSIGGAFALWLNYMRVTDLDVAGTFSLKVVLAGIVLILLFSGERKLDSVKSSFLQLFDGFAALYGLSKAFGDVLSYMRLFALGLSSASLAVTFNDLAVAARDSVSAGGFILFALIIVLGHGLNFVLGVMSGVIHGLRLNLLEFYNWGVKGEGYPFKAFKKRGE</sequence>
<dbReference type="EMBL" id="FTOE01000001">
    <property type="protein sequence ID" value="SIS44872.1"/>
    <property type="molecule type" value="Genomic_DNA"/>
</dbReference>
<keyword evidence="5 8" id="KW-1133">Transmembrane helix</keyword>